<feature type="domain" description="TonB-dependent receptor-like beta-barrel" evidence="13">
    <location>
        <begin position="261"/>
        <end position="661"/>
    </location>
</feature>
<keyword evidence="6" id="KW-0408">Iron</keyword>
<evidence type="ECO:0000256" key="9">
    <source>
        <dbReference type="ARBA" id="ARBA00023136"/>
    </source>
</evidence>
<dbReference type="PROSITE" id="PS52016">
    <property type="entry name" value="TONB_DEPENDENT_REC_3"/>
    <property type="match status" value="1"/>
</dbReference>
<keyword evidence="3 11" id="KW-1134">Transmembrane beta strand</keyword>
<dbReference type="Pfam" id="PF00593">
    <property type="entry name" value="TonB_dep_Rec_b-barrel"/>
    <property type="match status" value="1"/>
</dbReference>
<keyword evidence="7" id="KW-0406">Ion transport</keyword>
<keyword evidence="10 11" id="KW-0998">Cell outer membrane</keyword>
<evidence type="ECO:0000256" key="2">
    <source>
        <dbReference type="ARBA" id="ARBA00022448"/>
    </source>
</evidence>
<keyword evidence="5 11" id="KW-0812">Transmembrane</keyword>
<keyword evidence="15" id="KW-0675">Receptor</keyword>
<sequence>MQNTANNTPTPIGSYGPRLLSGLLLLGCCSILATPAISAELEEVVVMADYRDLNDAQLATSITVISSAVVRQRAAQHFEEIINSIPNFNVSGGTGRSRFFQIRGIGERSQFIEPINPSVGLLIDNVDYSGAGSIATMMDVDQIEVLRGPQGTRYGANALAGLINITTRNPEPEYATSLKANVGDYGHRTLGLTTTGPITALSSFRLAAETHQSDGYYANSFLNRDDVNQRDETSLRGKLQLISAPGADLAWETLLTLANTNVDNGYDAFTLDNSRTTLSDQPGHDRQESTSLALDTTLHLASVDLQLLASLGNTDSEYGYDEDWTFVGIHPDGYSAFDDYLRRRDTLNLEARVISNQPIKTGSLSTDWLVGIYALQTREDLTRIYTYDSDFNSEFDFTNLAIFTQLDTSITDQWQFSTGLRLEQRDASYKDSRAVAFNPKENFWGGRLALQYFPNEGKMLYTSLSRGYKAGGFNTDGSLDADLRQFDAEYLVELELGAKLSLADDTLQLKVAIFYDQRRDQQVKSSQLRVRANNSTEFVEYLGNAARGTNRGFELESRWLTHDNLTLFANIGLLQARFDEFVNEAGENLAGRDQAQAPAYTYNLGANIDIGRWHTSISVDGKDEFYFSDRHSLTSTAYTLLNANISYIQPRWKLSFWGRNLTNKDYTIRGFGSFGNDPRKGYITEPYVQYGEPRMIGVSAEYEL</sequence>
<evidence type="ECO:0000256" key="4">
    <source>
        <dbReference type="ARBA" id="ARBA00022496"/>
    </source>
</evidence>
<comment type="subcellular location">
    <subcellularLocation>
        <location evidence="1 11">Cell outer membrane</location>
        <topology evidence="1 11">Multi-pass membrane protein</topology>
    </subcellularLocation>
</comment>
<evidence type="ECO:0000259" key="14">
    <source>
        <dbReference type="Pfam" id="PF07715"/>
    </source>
</evidence>
<dbReference type="Proteomes" id="UP000754644">
    <property type="component" value="Unassembled WGS sequence"/>
</dbReference>
<accession>A0A972VXZ1</accession>
<evidence type="ECO:0000259" key="13">
    <source>
        <dbReference type="Pfam" id="PF00593"/>
    </source>
</evidence>
<proteinExistence type="inferred from homology"/>
<evidence type="ECO:0000256" key="1">
    <source>
        <dbReference type="ARBA" id="ARBA00004571"/>
    </source>
</evidence>
<dbReference type="InterPro" id="IPR039426">
    <property type="entry name" value="TonB-dep_rcpt-like"/>
</dbReference>
<dbReference type="Gene3D" id="2.40.170.20">
    <property type="entry name" value="TonB-dependent receptor, beta-barrel domain"/>
    <property type="match status" value="1"/>
</dbReference>
<dbReference type="InterPro" id="IPR036942">
    <property type="entry name" value="Beta-barrel_TonB_sf"/>
</dbReference>
<dbReference type="SUPFAM" id="SSF56935">
    <property type="entry name" value="Porins"/>
    <property type="match status" value="1"/>
</dbReference>
<dbReference type="PANTHER" id="PTHR32552:SF81">
    <property type="entry name" value="TONB-DEPENDENT OUTER MEMBRANE RECEPTOR"/>
    <property type="match status" value="1"/>
</dbReference>
<reference evidence="15" key="1">
    <citation type="submission" date="2020-05" db="EMBL/GenBank/DDBJ databases">
        <title>Sulfur intermediates as new biogeochemical hubs in an aquatic model microbial ecosystem.</title>
        <authorList>
            <person name="Vigneron A."/>
        </authorList>
    </citation>
    <scope>NUCLEOTIDE SEQUENCE</scope>
    <source>
        <strain evidence="15">Bin.250</strain>
    </source>
</reference>
<evidence type="ECO:0000256" key="12">
    <source>
        <dbReference type="RuleBase" id="RU003357"/>
    </source>
</evidence>
<evidence type="ECO:0000313" key="15">
    <source>
        <dbReference type="EMBL" id="NQV65723.1"/>
    </source>
</evidence>
<keyword evidence="2 11" id="KW-0813">Transport</keyword>
<dbReference type="AlphaFoldDB" id="A0A972VXZ1"/>
<keyword evidence="4" id="KW-0410">Iron transport</keyword>
<gene>
    <name evidence="15" type="ORF">HQ497_10200</name>
</gene>
<organism evidence="15 16">
    <name type="scientific">SAR86 cluster bacterium</name>
    <dbReference type="NCBI Taxonomy" id="2030880"/>
    <lineage>
        <taxon>Bacteria</taxon>
        <taxon>Pseudomonadati</taxon>
        <taxon>Pseudomonadota</taxon>
        <taxon>Gammaproteobacteria</taxon>
        <taxon>SAR86 cluster</taxon>
    </lineage>
</organism>
<dbReference type="InterPro" id="IPR012910">
    <property type="entry name" value="Plug_dom"/>
</dbReference>
<name>A0A972VXZ1_9GAMM</name>
<dbReference type="PANTHER" id="PTHR32552">
    <property type="entry name" value="FERRICHROME IRON RECEPTOR-RELATED"/>
    <property type="match status" value="1"/>
</dbReference>
<comment type="similarity">
    <text evidence="11 12">Belongs to the TonB-dependent receptor family.</text>
</comment>
<keyword evidence="8 12" id="KW-0798">TonB box</keyword>
<dbReference type="EMBL" id="JABMOJ010000381">
    <property type="protein sequence ID" value="NQV65723.1"/>
    <property type="molecule type" value="Genomic_DNA"/>
</dbReference>
<evidence type="ECO:0000256" key="11">
    <source>
        <dbReference type="PROSITE-ProRule" id="PRU01360"/>
    </source>
</evidence>
<dbReference type="InterPro" id="IPR000531">
    <property type="entry name" value="Beta-barrel_TonB"/>
</dbReference>
<protein>
    <submittedName>
        <fullName evidence="15">TonB-dependent receptor</fullName>
    </submittedName>
</protein>
<evidence type="ECO:0000256" key="7">
    <source>
        <dbReference type="ARBA" id="ARBA00023065"/>
    </source>
</evidence>
<dbReference type="GO" id="GO:0006826">
    <property type="term" value="P:iron ion transport"/>
    <property type="evidence" value="ECO:0007669"/>
    <property type="project" value="UniProtKB-KW"/>
</dbReference>
<dbReference type="GO" id="GO:0009279">
    <property type="term" value="C:cell outer membrane"/>
    <property type="evidence" value="ECO:0007669"/>
    <property type="project" value="UniProtKB-SubCell"/>
</dbReference>
<comment type="caution">
    <text evidence="15">The sequence shown here is derived from an EMBL/GenBank/DDBJ whole genome shotgun (WGS) entry which is preliminary data.</text>
</comment>
<evidence type="ECO:0000256" key="3">
    <source>
        <dbReference type="ARBA" id="ARBA00022452"/>
    </source>
</evidence>
<feature type="domain" description="TonB-dependent receptor plug" evidence="14">
    <location>
        <begin position="57"/>
        <end position="161"/>
    </location>
</feature>
<evidence type="ECO:0000256" key="10">
    <source>
        <dbReference type="ARBA" id="ARBA00023237"/>
    </source>
</evidence>
<evidence type="ECO:0000313" key="16">
    <source>
        <dbReference type="Proteomes" id="UP000754644"/>
    </source>
</evidence>
<evidence type="ECO:0000256" key="5">
    <source>
        <dbReference type="ARBA" id="ARBA00022692"/>
    </source>
</evidence>
<evidence type="ECO:0000256" key="8">
    <source>
        <dbReference type="ARBA" id="ARBA00023077"/>
    </source>
</evidence>
<evidence type="ECO:0000256" key="6">
    <source>
        <dbReference type="ARBA" id="ARBA00023004"/>
    </source>
</evidence>
<dbReference type="Pfam" id="PF07715">
    <property type="entry name" value="Plug"/>
    <property type="match status" value="1"/>
</dbReference>
<keyword evidence="9 11" id="KW-0472">Membrane</keyword>